<feature type="region of interest" description="Disordered" evidence="1">
    <location>
        <begin position="64"/>
        <end position="84"/>
    </location>
</feature>
<feature type="compositionally biased region" description="Low complexity" evidence="1">
    <location>
        <begin position="1"/>
        <end position="33"/>
    </location>
</feature>
<proteinExistence type="predicted"/>
<protein>
    <submittedName>
        <fullName evidence="2">Uncharacterized protein</fullName>
    </submittedName>
</protein>
<accession>A0A834XR97</accession>
<evidence type="ECO:0000313" key="3">
    <source>
        <dbReference type="Proteomes" id="UP000639338"/>
    </source>
</evidence>
<dbReference type="AlphaFoldDB" id="A0A834XR97"/>
<feature type="compositionally biased region" description="Basic and acidic residues" evidence="1">
    <location>
        <begin position="64"/>
        <end position="76"/>
    </location>
</feature>
<name>A0A834XR97_APHGI</name>
<dbReference type="Proteomes" id="UP000639338">
    <property type="component" value="Unassembled WGS sequence"/>
</dbReference>
<sequence length="84" mass="9538">MPLHINENITTSTTTTTNNIHNNNNNNNNGSNEQQATVREITQTDKLNKLLLESVLKRLSKTGEIDKFVGENQHQEDDIDNTDF</sequence>
<feature type="region of interest" description="Disordered" evidence="1">
    <location>
        <begin position="1"/>
        <end position="35"/>
    </location>
</feature>
<keyword evidence="3" id="KW-1185">Reference proteome</keyword>
<gene>
    <name evidence="2" type="ORF">HCN44_001350</name>
</gene>
<evidence type="ECO:0000313" key="2">
    <source>
        <dbReference type="EMBL" id="KAF7992025.1"/>
    </source>
</evidence>
<dbReference type="EMBL" id="JACMRX010000003">
    <property type="protein sequence ID" value="KAF7992025.1"/>
    <property type="molecule type" value="Genomic_DNA"/>
</dbReference>
<comment type="caution">
    <text evidence="2">The sequence shown here is derived from an EMBL/GenBank/DDBJ whole genome shotgun (WGS) entry which is preliminary data.</text>
</comment>
<organism evidence="2 3">
    <name type="scientific">Aphidius gifuensis</name>
    <name type="common">Parasitoid wasp</name>
    <dbReference type="NCBI Taxonomy" id="684658"/>
    <lineage>
        <taxon>Eukaryota</taxon>
        <taxon>Metazoa</taxon>
        <taxon>Ecdysozoa</taxon>
        <taxon>Arthropoda</taxon>
        <taxon>Hexapoda</taxon>
        <taxon>Insecta</taxon>
        <taxon>Pterygota</taxon>
        <taxon>Neoptera</taxon>
        <taxon>Endopterygota</taxon>
        <taxon>Hymenoptera</taxon>
        <taxon>Apocrita</taxon>
        <taxon>Ichneumonoidea</taxon>
        <taxon>Braconidae</taxon>
        <taxon>Aphidiinae</taxon>
        <taxon>Aphidius</taxon>
    </lineage>
</organism>
<reference evidence="2 3" key="1">
    <citation type="submission" date="2020-08" db="EMBL/GenBank/DDBJ databases">
        <title>Aphidius gifuensis genome sequencing and assembly.</title>
        <authorList>
            <person name="Du Z."/>
        </authorList>
    </citation>
    <scope>NUCLEOTIDE SEQUENCE [LARGE SCALE GENOMIC DNA]</scope>
    <source>
        <strain evidence="2">YNYX2018</strain>
        <tissue evidence="2">Adults</tissue>
    </source>
</reference>
<evidence type="ECO:0000256" key="1">
    <source>
        <dbReference type="SAM" id="MobiDB-lite"/>
    </source>
</evidence>